<dbReference type="InterPro" id="IPR023424">
    <property type="entry name" value="OadG"/>
</dbReference>
<organism evidence="18 19">
    <name type="scientific">Cellvibrio fontiphilus</name>
    <dbReference type="NCBI Taxonomy" id="1815559"/>
    <lineage>
        <taxon>Bacteria</taxon>
        <taxon>Pseudomonadati</taxon>
        <taxon>Pseudomonadota</taxon>
        <taxon>Gammaproteobacteria</taxon>
        <taxon>Cellvibrionales</taxon>
        <taxon>Cellvibrionaceae</taxon>
        <taxon>Cellvibrio</taxon>
    </lineage>
</organism>
<comment type="subcellular location">
    <subcellularLocation>
        <location evidence="3 16 17">Cell membrane</location>
        <topology evidence="3 16 17">Single-pass membrane protein</topology>
    </subcellularLocation>
</comment>
<evidence type="ECO:0000256" key="6">
    <source>
        <dbReference type="ARBA" id="ARBA00022448"/>
    </source>
</evidence>
<evidence type="ECO:0000256" key="10">
    <source>
        <dbReference type="ARBA" id="ARBA00022989"/>
    </source>
</evidence>
<dbReference type="HAMAP" id="MF_00404">
    <property type="entry name" value="OadG"/>
    <property type="match status" value="1"/>
</dbReference>
<gene>
    <name evidence="16" type="primary">oadG</name>
    <name evidence="18" type="ORF">ACFODX_12390</name>
</gene>
<evidence type="ECO:0000256" key="4">
    <source>
        <dbReference type="ARBA" id="ARBA00005844"/>
    </source>
</evidence>
<sequence>MQATLVEQAFDLLIFGMGTVFVFLTLLVFAVNLMSRFVQTFFPEPVIEEAPVVKRKTASDAVDPTTLAVIQAAIRQHRDKQSRG</sequence>
<keyword evidence="7 16" id="KW-1003">Cell membrane</keyword>
<dbReference type="EC" id="7.2.4.2" evidence="16"/>
<dbReference type="Pfam" id="PF04277">
    <property type="entry name" value="OAD_gamma"/>
    <property type="match status" value="1"/>
</dbReference>
<dbReference type="RefSeq" id="WP_378119536.1">
    <property type="nucleotide sequence ID" value="NZ_JBHRTF010000004.1"/>
</dbReference>
<evidence type="ECO:0000256" key="15">
    <source>
        <dbReference type="ARBA" id="ARBA00048176"/>
    </source>
</evidence>
<keyword evidence="10 16" id="KW-1133">Transmembrane helix</keyword>
<dbReference type="EMBL" id="JBHRTF010000004">
    <property type="protein sequence ID" value="MFC3116362.1"/>
    <property type="molecule type" value="Genomic_DNA"/>
</dbReference>
<evidence type="ECO:0000256" key="5">
    <source>
        <dbReference type="ARBA" id="ARBA00011869"/>
    </source>
</evidence>
<accession>A0ABV7FJK5</accession>
<evidence type="ECO:0000313" key="18">
    <source>
        <dbReference type="EMBL" id="MFC3116362.1"/>
    </source>
</evidence>
<evidence type="ECO:0000256" key="1">
    <source>
        <dbReference type="ARBA" id="ARBA00001959"/>
    </source>
</evidence>
<evidence type="ECO:0000256" key="17">
    <source>
        <dbReference type="RuleBase" id="RU004278"/>
    </source>
</evidence>
<keyword evidence="12 16" id="KW-0406">Ion transport</keyword>
<evidence type="ECO:0000313" key="19">
    <source>
        <dbReference type="Proteomes" id="UP001595555"/>
    </source>
</evidence>
<proteinExistence type="inferred from homology"/>
<evidence type="ECO:0000256" key="2">
    <source>
        <dbReference type="ARBA" id="ARBA00003002"/>
    </source>
</evidence>
<evidence type="ECO:0000256" key="13">
    <source>
        <dbReference type="ARBA" id="ARBA00023136"/>
    </source>
</evidence>
<keyword evidence="9 16" id="KW-1278">Translocase</keyword>
<name>A0ABV7FJK5_9GAMM</name>
<comment type="subunit">
    <text evidence="5 16">Heterotrimer of an alpha, a beta and a gamma subunit.</text>
</comment>
<keyword evidence="6 16" id="KW-0813">Transport</keyword>
<comment type="caution">
    <text evidence="18">The sequence shown here is derived from an EMBL/GenBank/DDBJ whole genome shotgun (WGS) entry which is preliminary data.</text>
</comment>
<evidence type="ECO:0000256" key="3">
    <source>
        <dbReference type="ARBA" id="ARBA00004162"/>
    </source>
</evidence>
<keyword evidence="8 16" id="KW-0812">Transmembrane</keyword>
<keyword evidence="11 16" id="KW-0915">Sodium</keyword>
<feature type="transmembrane region" description="Helical" evidence="16 17">
    <location>
        <begin position="12"/>
        <end position="33"/>
    </location>
</feature>
<keyword evidence="19" id="KW-1185">Reference proteome</keyword>
<evidence type="ECO:0000256" key="8">
    <source>
        <dbReference type="ARBA" id="ARBA00022692"/>
    </source>
</evidence>
<comment type="function">
    <text evidence="2 16 17">Catalyzes the decarboxylation of oxaloacetate coupled to Na(+) translocation.</text>
</comment>
<dbReference type="NCBIfam" id="TIGR01195">
    <property type="entry name" value="oadG_fam"/>
    <property type="match status" value="1"/>
</dbReference>
<comment type="catalytic activity">
    <reaction evidence="15 16 17">
        <text>oxaloacetate + 2 Na(+)(in) + H(+) = pyruvate + 2 Na(+)(out) + CO2</text>
        <dbReference type="Rhea" id="RHEA:57724"/>
        <dbReference type="ChEBI" id="CHEBI:15361"/>
        <dbReference type="ChEBI" id="CHEBI:15378"/>
        <dbReference type="ChEBI" id="CHEBI:16452"/>
        <dbReference type="ChEBI" id="CHEBI:16526"/>
        <dbReference type="ChEBI" id="CHEBI:29101"/>
        <dbReference type="EC" id="7.2.4.2"/>
    </reaction>
</comment>
<dbReference type="NCBIfam" id="NF040909">
    <property type="entry name" value="OadG_rel_small"/>
    <property type="match status" value="1"/>
</dbReference>
<dbReference type="InterPro" id="IPR005899">
    <property type="entry name" value="Na_pump_deCOase"/>
</dbReference>
<evidence type="ECO:0000256" key="7">
    <source>
        <dbReference type="ARBA" id="ARBA00022475"/>
    </source>
</evidence>
<comment type="cofactor">
    <cofactor evidence="1 16 17">
        <name>Na(+)</name>
        <dbReference type="ChEBI" id="CHEBI:29101"/>
    </cofactor>
</comment>
<keyword evidence="14 16" id="KW-0739">Sodium transport</keyword>
<evidence type="ECO:0000256" key="9">
    <source>
        <dbReference type="ARBA" id="ARBA00022967"/>
    </source>
</evidence>
<keyword evidence="13 16" id="KW-0472">Membrane</keyword>
<evidence type="ECO:0000256" key="12">
    <source>
        <dbReference type="ARBA" id="ARBA00023065"/>
    </source>
</evidence>
<evidence type="ECO:0000256" key="11">
    <source>
        <dbReference type="ARBA" id="ARBA00023053"/>
    </source>
</evidence>
<evidence type="ECO:0000256" key="16">
    <source>
        <dbReference type="HAMAP-Rule" id="MF_00404"/>
    </source>
</evidence>
<reference evidence="19" key="1">
    <citation type="journal article" date="2019" name="Int. J. Syst. Evol. Microbiol.">
        <title>The Global Catalogue of Microorganisms (GCM) 10K type strain sequencing project: providing services to taxonomists for standard genome sequencing and annotation.</title>
        <authorList>
            <consortium name="The Broad Institute Genomics Platform"/>
            <consortium name="The Broad Institute Genome Sequencing Center for Infectious Disease"/>
            <person name="Wu L."/>
            <person name="Ma J."/>
        </authorList>
    </citation>
    <scope>NUCLEOTIDE SEQUENCE [LARGE SCALE GENOMIC DNA]</scope>
    <source>
        <strain evidence="19">KCTC 52237</strain>
    </source>
</reference>
<evidence type="ECO:0000256" key="14">
    <source>
        <dbReference type="ARBA" id="ARBA00023201"/>
    </source>
</evidence>
<comment type="similarity">
    <text evidence="4 16 17">Belongs to the OadG family.</text>
</comment>
<dbReference type="Proteomes" id="UP001595555">
    <property type="component" value="Unassembled WGS sequence"/>
</dbReference>
<protein>
    <recommendedName>
        <fullName evidence="16">Probable oxaloacetate decarboxylase gamma chain</fullName>
        <ecNumber evidence="16">7.2.4.2</ecNumber>
    </recommendedName>
</protein>